<dbReference type="VEuPathDB" id="CryptoDB:Vbra_4044"/>
<feature type="region of interest" description="Disordered" evidence="1">
    <location>
        <begin position="566"/>
        <end position="598"/>
    </location>
</feature>
<feature type="compositionally biased region" description="Basic and acidic residues" evidence="1">
    <location>
        <begin position="584"/>
        <end position="598"/>
    </location>
</feature>
<dbReference type="AlphaFoldDB" id="A0A0G4EQX5"/>
<dbReference type="InParanoid" id="A0A0G4EQX5"/>
<organism evidence="2 3">
    <name type="scientific">Vitrella brassicaformis (strain CCMP3155)</name>
    <dbReference type="NCBI Taxonomy" id="1169540"/>
    <lineage>
        <taxon>Eukaryota</taxon>
        <taxon>Sar</taxon>
        <taxon>Alveolata</taxon>
        <taxon>Colpodellida</taxon>
        <taxon>Vitrellaceae</taxon>
        <taxon>Vitrella</taxon>
    </lineage>
</organism>
<dbReference type="InterPro" id="IPR027417">
    <property type="entry name" value="P-loop_NTPase"/>
</dbReference>
<gene>
    <name evidence="2" type="ORF">Vbra_4044</name>
</gene>
<evidence type="ECO:0000256" key="1">
    <source>
        <dbReference type="SAM" id="MobiDB-lite"/>
    </source>
</evidence>
<accession>A0A0G4EQX5</accession>
<evidence type="ECO:0000313" key="3">
    <source>
        <dbReference type="Proteomes" id="UP000041254"/>
    </source>
</evidence>
<evidence type="ECO:0000313" key="2">
    <source>
        <dbReference type="EMBL" id="CEL99883.1"/>
    </source>
</evidence>
<dbReference type="Proteomes" id="UP000041254">
    <property type="component" value="Unassembled WGS sequence"/>
</dbReference>
<sequence>MRRLSRCAFVPNERKNGALTHCQRRLRGGDSEEMASHFIPHFGRTRYLQFLTKYVRPQVSNVFVCSGPKSIGKSRILMVAQDRFLSEGHAVITVDLKSCDGTFRHFIHLFRAGISRAIQNNAEALRQTKTSTLVRSFKNAFSMMIIEEITLVEFLKTLVRLVRWKMGISTRGDLSFFRRTWVSELSHSQRFAPDTGLGLFQRGMLLTLHDSLMDKNLGVGQVASIFDIIDKVDFDGILLLLHLQSIYPRARNAIEEDQRKFEQLTSHVFSNFQRRKHYFSTTPTIIEVADSFLHAIGPRFLLSDPESFAIHRLWPLEKDESLELFRQRFFPLIQSRDKNKCGQCPLWSEEKGSEGCRAMKIDGHIGHYIGNISVGECWRNMEGESPTDESSSQAEPARRPTEASDIAYANGDNAVERTVLAQHEKLWAHTQGHPGSLFQIHLMLQDGLSLDEALAKERSTYQMLVNMACDTNAKLEVLKRFLHADAFVLEGSQDALKDSIYELIEQGILQWNGYAVSPVHAPMATAIKMHVQGGSDVLNFFFSTPQAVDLGPLAINGANGVRTGFASTKSEDSTDVDADGSELDSVREEGKKRIGADT</sequence>
<protein>
    <submittedName>
        <fullName evidence="2">Uncharacterized protein</fullName>
    </submittedName>
</protein>
<feature type="region of interest" description="Disordered" evidence="1">
    <location>
        <begin position="380"/>
        <end position="402"/>
    </location>
</feature>
<keyword evidence="3" id="KW-1185">Reference proteome</keyword>
<dbReference type="Gene3D" id="3.40.50.300">
    <property type="entry name" value="P-loop containing nucleotide triphosphate hydrolases"/>
    <property type="match status" value="1"/>
</dbReference>
<dbReference type="EMBL" id="CDMY01000291">
    <property type="protein sequence ID" value="CEL99883.1"/>
    <property type="molecule type" value="Genomic_DNA"/>
</dbReference>
<name>A0A0G4EQX5_VITBC</name>
<reference evidence="2 3" key="1">
    <citation type="submission" date="2014-11" db="EMBL/GenBank/DDBJ databases">
        <authorList>
            <person name="Zhu J."/>
            <person name="Qi W."/>
            <person name="Song R."/>
        </authorList>
    </citation>
    <scope>NUCLEOTIDE SEQUENCE [LARGE SCALE GENOMIC DNA]</scope>
</reference>
<proteinExistence type="predicted"/>
<feature type="compositionally biased region" description="Acidic residues" evidence="1">
    <location>
        <begin position="573"/>
        <end position="582"/>
    </location>
</feature>